<name>A0A844FBT5_9FIRM</name>
<dbReference type="SMART" id="SM00260">
    <property type="entry name" value="CheW"/>
    <property type="match status" value="1"/>
</dbReference>
<dbReference type="PANTHER" id="PTHR22617">
    <property type="entry name" value="CHEMOTAXIS SENSOR HISTIDINE KINASE-RELATED"/>
    <property type="match status" value="1"/>
</dbReference>
<reference evidence="2" key="2">
    <citation type="submission" date="2022-01" db="EMBL/GenBank/DDBJ databases">
        <title>Collection of gut derived symbiotic bacterial strains cultured from healthy donors.</title>
        <authorList>
            <person name="Lin H."/>
            <person name="Kohout C."/>
            <person name="Waligurski E."/>
            <person name="Pamer E.G."/>
        </authorList>
    </citation>
    <scope>NUCLEOTIDE SEQUENCE</scope>
    <source>
        <strain evidence="2">MSK.14.39</strain>
    </source>
</reference>
<dbReference type="RefSeq" id="WP_154481228.1">
    <property type="nucleotide sequence ID" value="NZ_JAHLOA010000027.1"/>
</dbReference>
<sequence>MAEKQYVVFKLGKEDYGIDIMNVKEIGPYQESVKLPNAPSFIEGIINFRDRVIPIINLKKRFNLIDEGVTNDTRIIIINLGERQVGFVVDEASQTVRLDDKNIDPTPDIISKIERRYITGVGKLDEKRLLILIDLEKVLSDEEKEEIGNMELK</sequence>
<dbReference type="GO" id="GO:0007165">
    <property type="term" value="P:signal transduction"/>
    <property type="evidence" value="ECO:0007669"/>
    <property type="project" value="InterPro"/>
</dbReference>
<evidence type="ECO:0000313" key="3">
    <source>
        <dbReference type="EMBL" id="MSS42127.1"/>
    </source>
</evidence>
<proteinExistence type="predicted"/>
<dbReference type="InterPro" id="IPR039315">
    <property type="entry name" value="CheW"/>
</dbReference>
<feature type="domain" description="CheW-like" evidence="1">
    <location>
        <begin position="3"/>
        <end position="144"/>
    </location>
</feature>
<dbReference type="InterPro" id="IPR002545">
    <property type="entry name" value="CheW-lke_dom"/>
</dbReference>
<dbReference type="AlphaFoldDB" id="A0A844FBT5"/>
<evidence type="ECO:0000313" key="5">
    <source>
        <dbReference type="Proteomes" id="UP001108123"/>
    </source>
</evidence>
<dbReference type="Proteomes" id="UP001108123">
    <property type="component" value="Unassembled WGS sequence"/>
</dbReference>
<dbReference type="PROSITE" id="PS50851">
    <property type="entry name" value="CHEW"/>
    <property type="match status" value="1"/>
</dbReference>
<dbReference type="OrthoDB" id="9794382at2"/>
<dbReference type="EMBL" id="JAKNID010000079">
    <property type="protein sequence ID" value="MCG4566015.1"/>
    <property type="molecule type" value="Genomic_DNA"/>
</dbReference>
<protein>
    <submittedName>
        <fullName evidence="3">Chemotaxis protein CheW</fullName>
    </submittedName>
</protein>
<organism evidence="3 4">
    <name type="scientific">Anaerosalibacter bizertensis</name>
    <dbReference type="NCBI Taxonomy" id="932217"/>
    <lineage>
        <taxon>Bacteria</taxon>
        <taxon>Bacillati</taxon>
        <taxon>Bacillota</taxon>
        <taxon>Tissierellia</taxon>
        <taxon>Tissierellales</taxon>
        <taxon>Sporanaerobacteraceae</taxon>
        <taxon>Anaerosalibacter</taxon>
    </lineage>
</organism>
<dbReference type="PANTHER" id="PTHR22617:SF23">
    <property type="entry name" value="CHEMOTAXIS PROTEIN CHEW"/>
    <property type="match status" value="1"/>
</dbReference>
<gene>
    <name evidence="3" type="ORF">FYJ27_00030</name>
    <name evidence="2" type="ORF">L0P62_11195</name>
</gene>
<dbReference type="Gene3D" id="2.40.50.180">
    <property type="entry name" value="CheA-289, Domain 4"/>
    <property type="match status" value="1"/>
</dbReference>
<accession>A0A844FBT5</accession>
<comment type="caution">
    <text evidence="3">The sequence shown here is derived from an EMBL/GenBank/DDBJ whole genome shotgun (WGS) entry which is preliminary data.</text>
</comment>
<reference evidence="3 4" key="1">
    <citation type="submission" date="2019-08" db="EMBL/GenBank/DDBJ databases">
        <title>In-depth cultivation of the pig gut microbiome towards novel bacterial diversity and tailored functional studies.</title>
        <authorList>
            <person name="Wylensek D."/>
            <person name="Hitch T.C.A."/>
            <person name="Clavel T."/>
        </authorList>
    </citation>
    <scope>NUCLEOTIDE SEQUENCE [LARGE SCALE GENOMIC DNA]</scope>
    <source>
        <strain evidence="3 4">Med78-601-WT-4W-RMD-3</strain>
    </source>
</reference>
<dbReference type="GO" id="GO:0005829">
    <property type="term" value="C:cytosol"/>
    <property type="evidence" value="ECO:0007669"/>
    <property type="project" value="TreeGrafter"/>
</dbReference>
<dbReference type="InterPro" id="IPR036061">
    <property type="entry name" value="CheW-like_dom_sf"/>
</dbReference>
<dbReference type="Gene3D" id="2.30.30.40">
    <property type="entry name" value="SH3 Domains"/>
    <property type="match status" value="1"/>
</dbReference>
<dbReference type="GO" id="GO:0006935">
    <property type="term" value="P:chemotaxis"/>
    <property type="evidence" value="ECO:0007669"/>
    <property type="project" value="InterPro"/>
</dbReference>
<dbReference type="CDD" id="cd00732">
    <property type="entry name" value="CheW"/>
    <property type="match status" value="1"/>
</dbReference>
<evidence type="ECO:0000313" key="4">
    <source>
        <dbReference type="Proteomes" id="UP000462760"/>
    </source>
</evidence>
<dbReference type="EMBL" id="VULR01000001">
    <property type="protein sequence ID" value="MSS42127.1"/>
    <property type="molecule type" value="Genomic_DNA"/>
</dbReference>
<dbReference type="Pfam" id="PF01584">
    <property type="entry name" value="CheW"/>
    <property type="match status" value="1"/>
</dbReference>
<evidence type="ECO:0000259" key="1">
    <source>
        <dbReference type="PROSITE" id="PS50851"/>
    </source>
</evidence>
<dbReference type="SUPFAM" id="SSF50341">
    <property type="entry name" value="CheW-like"/>
    <property type="match status" value="1"/>
</dbReference>
<dbReference type="Proteomes" id="UP000462760">
    <property type="component" value="Unassembled WGS sequence"/>
</dbReference>
<keyword evidence="5" id="KW-1185">Reference proteome</keyword>
<evidence type="ECO:0000313" key="2">
    <source>
        <dbReference type="EMBL" id="MCG4566015.1"/>
    </source>
</evidence>